<accession>A0ABU2MS13</accession>
<dbReference type="Proteomes" id="UP001183246">
    <property type="component" value="Unassembled WGS sequence"/>
</dbReference>
<feature type="compositionally biased region" description="Low complexity" evidence="1">
    <location>
        <begin position="648"/>
        <end position="667"/>
    </location>
</feature>
<evidence type="ECO:0000313" key="2">
    <source>
        <dbReference type="EMBL" id="MDT0344417.1"/>
    </source>
</evidence>
<dbReference type="RefSeq" id="WP_311705538.1">
    <property type="nucleotide sequence ID" value="NZ_JAVREL010000009.1"/>
</dbReference>
<evidence type="ECO:0000313" key="3">
    <source>
        <dbReference type="Proteomes" id="UP001183246"/>
    </source>
</evidence>
<keyword evidence="3" id="KW-1185">Reference proteome</keyword>
<evidence type="ECO:0000256" key="1">
    <source>
        <dbReference type="SAM" id="MobiDB-lite"/>
    </source>
</evidence>
<gene>
    <name evidence="2" type="ORF">RM590_17595</name>
</gene>
<organism evidence="2 3">
    <name type="scientific">Streptomyces litchfieldiae</name>
    <dbReference type="NCBI Taxonomy" id="3075543"/>
    <lineage>
        <taxon>Bacteria</taxon>
        <taxon>Bacillati</taxon>
        <taxon>Actinomycetota</taxon>
        <taxon>Actinomycetes</taxon>
        <taxon>Kitasatosporales</taxon>
        <taxon>Streptomycetaceae</taxon>
        <taxon>Streptomyces</taxon>
    </lineage>
</organism>
<name>A0ABU2MS13_9ACTN</name>
<protein>
    <submittedName>
        <fullName evidence="2">ABC transporter substrate-binding protein</fullName>
    </submittedName>
</protein>
<proteinExistence type="predicted"/>
<dbReference type="EMBL" id="JAVREL010000009">
    <property type="protein sequence ID" value="MDT0344417.1"/>
    <property type="molecule type" value="Genomic_DNA"/>
</dbReference>
<comment type="caution">
    <text evidence="2">The sequence shown here is derived from an EMBL/GenBank/DDBJ whole genome shotgun (WGS) entry which is preliminary data.</text>
</comment>
<reference evidence="3" key="1">
    <citation type="submission" date="2023-07" db="EMBL/GenBank/DDBJ databases">
        <title>30 novel species of actinomycetes from the DSMZ collection.</title>
        <authorList>
            <person name="Nouioui I."/>
        </authorList>
    </citation>
    <scope>NUCLEOTIDE SEQUENCE [LARGE SCALE GENOMIC DNA]</scope>
    <source>
        <strain evidence="3">DSM 44938</strain>
    </source>
</reference>
<sequence>MTSFYTEVSHAGGPVNMGSGNQNNLYISLAETFQRLGTHGKDRRAIAEQELNWLHQRFIPPDRFGRARGLLRDHRTVIVSGQSGNGRRTAALMLLYELAEDGAGMHEIDPGRDEDGPILDRQAVGDGDRLLLDLSGSDSSRYLGVQKDLSAFRSVVEDRDARLVVVLPPHLKGHLAAELQRLTVEIGRPRGDELLMRYLRRDRIIPSPTELLAPSLADYLASKPMRDLARLANLIGRNRDSTPAGGFSEWWNEALAQLTDDGSETATFIAELNDGRRRALALTVAMFHGSAPDTINQAVMSLLAQVSHPEDDRPRLDRSDLTTELHRIGASAGAEGRVRFDTVGRDRAVLTHFWTYFPDLRPGFRAWVGECGRNLRLDGEERRDLIARFAEQTLRADLPEELLSLAREWTQRGDAQRLLPDAAQVLAEGLRHDLHGRVLRQRILDLVKEPELPRTFRLALTLVCSQVMAVRHPDEAVTRLHHLARREATLERRPAWDALLTLAVSERRLCALLLHRLTRYGSNSPGSLSADSRIFLALADSVSRRPDLCAGYAIRERLTAGWATVLEHGPHEDWAPHVEHWLEAARATDGQRDRLLATLAESGAHQPGAIGRMYVISQRWARTSTADRAERRLVADHFRRSLDAAQGIEPPTATAAPADQPAPEAIP</sequence>
<feature type="region of interest" description="Disordered" evidence="1">
    <location>
        <begin position="642"/>
        <end position="667"/>
    </location>
</feature>